<keyword evidence="4 7" id="KW-0812">Transmembrane</keyword>
<evidence type="ECO:0000256" key="4">
    <source>
        <dbReference type="ARBA" id="ARBA00022692"/>
    </source>
</evidence>
<accession>A0ABZ1WFB1</accession>
<keyword evidence="3" id="KW-1003">Cell membrane</keyword>
<dbReference type="Proteomes" id="UP001432014">
    <property type="component" value="Chromosome"/>
</dbReference>
<evidence type="ECO:0000256" key="3">
    <source>
        <dbReference type="ARBA" id="ARBA00022475"/>
    </source>
</evidence>
<name>A0ABZ1WFB1_9ACTN</name>
<keyword evidence="5 7" id="KW-1133">Transmembrane helix</keyword>
<feature type="transmembrane region" description="Helical" evidence="7">
    <location>
        <begin position="334"/>
        <end position="354"/>
    </location>
</feature>
<sequence length="429" mass="44048">MTSNQSGAGVSAWRVLRNPKVWALPTIIVGAVALLLSLLYMGGIVNPRTDLHRLPIGLVNSDQGAQLGGQQENLGARITAGVLAAPDPNQQVSWRPLDKAAATDQLASGKLYGVLEAPAGLTAAVAALGAAAQPEPARPSMLVLTNPGVGSLASSLASAISQEAAHRASLQLGANLSALPAAQGGAATNAARLLVADPLTVVVEVGHPIGPHSGLGLTAFYYTLLLVLCGFLGANIISNGVDVSLGYAASELGPLRTQLPLVRISRTGTLAVTSVMSAVLAMVTSSLVMLATVVILDMDASHLPLLWVFSVCASAAVGLGVQALLAAFGGIGQLIAMFIFIALSLPSSGATIPLQALPTFYRGLAVFEPMRQLSDGVRSILYFGAQADAGLARAWVMIAIATVAALVFGFAMTTYYDRRGLHRVHPESS</sequence>
<feature type="transmembrane region" description="Helical" evidence="7">
    <location>
        <begin position="394"/>
        <end position="416"/>
    </location>
</feature>
<feature type="domain" description="DUF3533" evidence="8">
    <location>
        <begin position="27"/>
        <end position="400"/>
    </location>
</feature>
<comment type="similarity">
    <text evidence="2">Belongs to the ABC-2 integral membrane protein family.</text>
</comment>
<evidence type="ECO:0000256" key="7">
    <source>
        <dbReference type="SAM" id="Phobius"/>
    </source>
</evidence>
<feature type="transmembrane region" description="Helical" evidence="7">
    <location>
        <begin position="307"/>
        <end position="327"/>
    </location>
</feature>
<keyword evidence="10" id="KW-1185">Reference proteome</keyword>
<comment type="subcellular location">
    <subcellularLocation>
        <location evidence="1">Cell membrane</location>
        <topology evidence="1">Multi-pass membrane protein</topology>
    </subcellularLocation>
</comment>
<dbReference type="PANTHER" id="PTHR43077:SF8">
    <property type="entry name" value="DOXORUBICIN RESISTANCE ABC TRANSPORTER PERMEASE PROTEIN DRRB"/>
    <property type="match status" value="1"/>
</dbReference>
<feature type="transmembrane region" description="Helical" evidence="7">
    <location>
        <begin position="21"/>
        <end position="45"/>
    </location>
</feature>
<evidence type="ECO:0000256" key="6">
    <source>
        <dbReference type="ARBA" id="ARBA00023136"/>
    </source>
</evidence>
<feature type="transmembrane region" description="Helical" evidence="7">
    <location>
        <begin position="220"/>
        <end position="249"/>
    </location>
</feature>
<reference evidence="9 10" key="1">
    <citation type="submission" date="2022-10" db="EMBL/GenBank/DDBJ databases">
        <title>The complete genomes of actinobacterial strains from the NBC collection.</title>
        <authorList>
            <person name="Joergensen T.S."/>
            <person name="Alvarez Arevalo M."/>
            <person name="Sterndorff E.B."/>
            <person name="Faurdal D."/>
            <person name="Vuksanovic O."/>
            <person name="Mourched A.-S."/>
            <person name="Charusanti P."/>
            <person name="Shaw S."/>
            <person name="Blin K."/>
            <person name="Weber T."/>
        </authorList>
    </citation>
    <scope>NUCLEOTIDE SEQUENCE [LARGE SCALE GENOMIC DNA]</scope>
    <source>
        <strain evidence="9 10">NBC_01247</strain>
    </source>
</reference>
<dbReference type="InterPro" id="IPR051328">
    <property type="entry name" value="T7SS_ABC-Transporter"/>
</dbReference>
<organism evidence="9 10">
    <name type="scientific">Kitasatospora herbaricolor</name>
    <dbReference type="NCBI Taxonomy" id="68217"/>
    <lineage>
        <taxon>Bacteria</taxon>
        <taxon>Bacillati</taxon>
        <taxon>Actinomycetota</taxon>
        <taxon>Actinomycetes</taxon>
        <taxon>Kitasatosporales</taxon>
        <taxon>Streptomycetaceae</taxon>
        <taxon>Kitasatospora</taxon>
    </lineage>
</organism>
<evidence type="ECO:0000259" key="8">
    <source>
        <dbReference type="Pfam" id="PF12051"/>
    </source>
</evidence>
<evidence type="ECO:0000256" key="1">
    <source>
        <dbReference type="ARBA" id="ARBA00004651"/>
    </source>
</evidence>
<dbReference type="InterPro" id="IPR022703">
    <property type="entry name" value="DUF3533"/>
</dbReference>
<dbReference type="PANTHER" id="PTHR43077">
    <property type="entry name" value="TRANSPORT PERMEASE YVFS-RELATED"/>
    <property type="match status" value="1"/>
</dbReference>
<gene>
    <name evidence="9" type="ORF">OG469_31140</name>
</gene>
<evidence type="ECO:0000256" key="2">
    <source>
        <dbReference type="ARBA" id="ARBA00007783"/>
    </source>
</evidence>
<proteinExistence type="inferred from homology"/>
<evidence type="ECO:0000256" key="5">
    <source>
        <dbReference type="ARBA" id="ARBA00022989"/>
    </source>
</evidence>
<protein>
    <submittedName>
        <fullName evidence="9">SNG1 family protein</fullName>
    </submittedName>
</protein>
<feature type="transmembrane region" description="Helical" evidence="7">
    <location>
        <begin position="270"/>
        <end position="295"/>
    </location>
</feature>
<dbReference type="EMBL" id="CP108482">
    <property type="protein sequence ID" value="WUS59567.1"/>
    <property type="molecule type" value="Genomic_DNA"/>
</dbReference>
<evidence type="ECO:0000313" key="9">
    <source>
        <dbReference type="EMBL" id="WUS59567.1"/>
    </source>
</evidence>
<dbReference type="Pfam" id="PF12051">
    <property type="entry name" value="DUF3533"/>
    <property type="match status" value="1"/>
</dbReference>
<dbReference type="RefSeq" id="WP_329494331.1">
    <property type="nucleotide sequence ID" value="NZ_CP108460.1"/>
</dbReference>
<keyword evidence="6 7" id="KW-0472">Membrane</keyword>
<evidence type="ECO:0000313" key="10">
    <source>
        <dbReference type="Proteomes" id="UP001432014"/>
    </source>
</evidence>